<evidence type="ECO:0000256" key="1">
    <source>
        <dbReference type="SAM" id="Phobius"/>
    </source>
</evidence>
<dbReference type="GO" id="GO:0004175">
    <property type="term" value="F:endopeptidase activity"/>
    <property type="evidence" value="ECO:0007669"/>
    <property type="project" value="UniProtKB-ARBA"/>
</dbReference>
<dbReference type="EMBL" id="KF900368">
    <property type="protein sequence ID" value="AIE92521.1"/>
    <property type="molecule type" value="Genomic_DNA"/>
</dbReference>
<keyword evidence="1" id="KW-0472">Membrane</keyword>
<proteinExistence type="predicted"/>
<name>A0A075FSU2_9EURY</name>
<dbReference type="InterPro" id="IPR003675">
    <property type="entry name" value="Rce1/LyrA-like_dom"/>
</dbReference>
<organism evidence="3">
    <name type="scientific">uncultured marine group II/III euryarchaeote AD1000_24_C10</name>
    <dbReference type="NCBI Taxonomy" id="1457741"/>
    <lineage>
        <taxon>Archaea</taxon>
        <taxon>Methanobacteriati</taxon>
        <taxon>Methanobacteriota</taxon>
        <taxon>environmental samples</taxon>
    </lineage>
</organism>
<dbReference type="GO" id="GO:0080120">
    <property type="term" value="P:CAAX-box protein maturation"/>
    <property type="evidence" value="ECO:0007669"/>
    <property type="project" value="UniProtKB-ARBA"/>
</dbReference>
<evidence type="ECO:0000313" key="3">
    <source>
        <dbReference type="EMBL" id="AIE92521.1"/>
    </source>
</evidence>
<dbReference type="GO" id="GO:0006508">
    <property type="term" value="P:proteolysis"/>
    <property type="evidence" value="ECO:0007669"/>
    <property type="project" value="UniProtKB-KW"/>
</dbReference>
<evidence type="ECO:0000259" key="2">
    <source>
        <dbReference type="Pfam" id="PF02517"/>
    </source>
</evidence>
<feature type="domain" description="CAAX prenyl protease 2/Lysostaphin resistance protein A-like" evidence="2">
    <location>
        <begin position="74"/>
        <end position="158"/>
    </location>
</feature>
<feature type="transmembrane region" description="Helical" evidence="1">
    <location>
        <begin position="106"/>
        <end position="139"/>
    </location>
</feature>
<feature type="transmembrane region" description="Helical" evidence="1">
    <location>
        <begin position="145"/>
        <end position="165"/>
    </location>
</feature>
<protein>
    <submittedName>
        <fullName evidence="3">CAAX amino terminal protease family protein</fullName>
    </submittedName>
</protein>
<keyword evidence="3" id="KW-0378">Hydrolase</keyword>
<feature type="transmembrane region" description="Helical" evidence="1">
    <location>
        <begin position="66"/>
        <end position="86"/>
    </location>
</feature>
<feature type="transmembrane region" description="Helical" evidence="1">
    <location>
        <begin position="23"/>
        <end position="46"/>
    </location>
</feature>
<sequence>MNFEGQLSGLSDKLSIDSSKQALILLLGIPVLVTIVDFIVVMGYGIGYELAFGIPELSTDIGVEWGSGPVALGLVVISTVIIAPIAEELMFRGYLLDSIKKLHGDWIAVVISAMIFGLVHLEPYTVGMAAIGGLIYGYVRIRTGSLWPSIIGHMMWNGVALVVTYL</sequence>
<keyword evidence="3" id="KW-0645">Protease</keyword>
<dbReference type="Pfam" id="PF02517">
    <property type="entry name" value="Rce1-like"/>
    <property type="match status" value="1"/>
</dbReference>
<dbReference type="AlphaFoldDB" id="A0A075FSU2"/>
<keyword evidence="1" id="KW-1133">Transmembrane helix</keyword>
<accession>A0A075FSU2</accession>
<keyword evidence="1" id="KW-0812">Transmembrane</keyword>
<reference evidence="3" key="1">
    <citation type="journal article" date="2014" name="Genome Biol. Evol.">
        <title>Pangenome evidence for extensive interdomain horizontal transfer affecting lineage core and shell genes in uncultured planktonic thaumarchaeota and euryarchaeota.</title>
        <authorList>
            <person name="Deschamps P."/>
            <person name="Zivanovic Y."/>
            <person name="Moreira D."/>
            <person name="Rodriguez-Valera F."/>
            <person name="Lopez-Garcia P."/>
        </authorList>
    </citation>
    <scope>NUCLEOTIDE SEQUENCE</scope>
</reference>
<dbReference type="PANTHER" id="PTHR43592">
    <property type="entry name" value="CAAX AMINO TERMINAL PROTEASE"/>
    <property type="match status" value="1"/>
</dbReference>
<dbReference type="PANTHER" id="PTHR43592:SF15">
    <property type="entry name" value="CAAX AMINO TERMINAL PROTEASE FAMILY PROTEIN"/>
    <property type="match status" value="1"/>
</dbReference>